<feature type="transmembrane region" description="Helical" evidence="1">
    <location>
        <begin position="191"/>
        <end position="211"/>
    </location>
</feature>
<feature type="transmembrane region" description="Helical" evidence="1">
    <location>
        <begin position="128"/>
        <end position="146"/>
    </location>
</feature>
<protein>
    <submittedName>
        <fullName evidence="2">ABC transporter permease</fullName>
    </submittedName>
</protein>
<gene>
    <name evidence="2" type="ORF">D5F11_010790</name>
</gene>
<dbReference type="GO" id="GO:0016020">
    <property type="term" value="C:membrane"/>
    <property type="evidence" value="ECO:0007669"/>
    <property type="project" value="InterPro"/>
</dbReference>
<feature type="transmembrane region" description="Helical" evidence="1">
    <location>
        <begin position="30"/>
        <end position="47"/>
    </location>
</feature>
<sequence>MKQINELWPERLQEFIKEMRRYFKYMFNDHMRFVLIFGGGAAIYYYSQWVKQLTPEFPISLVMSLILAFFLTISPIITLLKEGDMVFLLPLEKELSDYFRKGMRLSFTIQAYLLLLVLAALMPMYFKATGAGLVSFLYLFGLLLLLKYWNLRLHWDTMKTTEQGTQIADPLIRFILNASALYLIIEKASWWFILAVLLIMVAFALFIRASVKNKLLKWELLIEKEQGRMQMFYRMANMFTDVPHLKSKVWRRKWLDPVFRFIPFGDKNTFRYLYSRTLVRTSEYSGLIVRLTLIAAVILFFVNNLYVAVGVSLLFLYLTGFQLLPIFKRHDTKVWIHLYPVQPIYKKVDFYRLLIQVLVIQGLVFGGVTALGGSFVNAGLVLMVSLLFAFIFGKRYAPGRIRKMEQY</sequence>
<dbReference type="RefSeq" id="WP_120116342.1">
    <property type="nucleotide sequence ID" value="NZ_BORI01000020.1"/>
</dbReference>
<evidence type="ECO:0000256" key="1">
    <source>
        <dbReference type="SAM" id="Phobius"/>
    </source>
</evidence>
<dbReference type="EMBL" id="QYTW02000009">
    <property type="protein sequence ID" value="RST59587.1"/>
    <property type="molecule type" value="Genomic_DNA"/>
</dbReference>
<feature type="transmembrane region" description="Helical" evidence="1">
    <location>
        <begin position="59"/>
        <end position="81"/>
    </location>
</feature>
<evidence type="ECO:0000313" key="3">
    <source>
        <dbReference type="Proteomes" id="UP000287296"/>
    </source>
</evidence>
<keyword evidence="1" id="KW-1133">Transmembrane helix</keyword>
<proteinExistence type="predicted"/>
<dbReference type="InterPro" id="IPR010288">
    <property type="entry name" value="EcsB_ABC"/>
</dbReference>
<feature type="transmembrane region" description="Helical" evidence="1">
    <location>
        <begin position="284"/>
        <end position="302"/>
    </location>
</feature>
<comment type="caution">
    <text evidence="2">The sequence shown here is derived from an EMBL/GenBank/DDBJ whole genome shotgun (WGS) entry which is preliminary data.</text>
</comment>
<keyword evidence="1" id="KW-0472">Membrane</keyword>
<feature type="transmembrane region" description="Helical" evidence="1">
    <location>
        <begin position="102"/>
        <end position="122"/>
    </location>
</feature>
<organism evidence="2 3">
    <name type="scientific">Siminovitchia terrae</name>
    <name type="common">Bacillus terrae</name>
    <dbReference type="NCBI Taxonomy" id="1914933"/>
    <lineage>
        <taxon>Bacteria</taxon>
        <taxon>Bacillati</taxon>
        <taxon>Bacillota</taxon>
        <taxon>Bacilli</taxon>
        <taxon>Bacillales</taxon>
        <taxon>Bacillaceae</taxon>
        <taxon>Siminovitchia</taxon>
    </lineage>
</organism>
<keyword evidence="1" id="KW-0812">Transmembrane</keyword>
<dbReference type="Pfam" id="PF05975">
    <property type="entry name" value="EcsB"/>
    <property type="match status" value="1"/>
</dbReference>
<dbReference type="Proteomes" id="UP000287296">
    <property type="component" value="Unassembled WGS sequence"/>
</dbReference>
<reference evidence="2 3" key="1">
    <citation type="submission" date="2018-12" db="EMBL/GenBank/DDBJ databases">
        <authorList>
            <person name="Sun L."/>
            <person name="Chen Z."/>
        </authorList>
    </citation>
    <scope>NUCLEOTIDE SEQUENCE [LARGE SCALE GENOMIC DNA]</scope>
    <source>
        <strain evidence="2 3">LMG 29736</strain>
    </source>
</reference>
<feature type="transmembrane region" description="Helical" evidence="1">
    <location>
        <begin position="308"/>
        <end position="327"/>
    </location>
</feature>
<accession>A0A429X829</accession>
<name>A0A429X829_SIMTE</name>
<feature type="transmembrane region" description="Helical" evidence="1">
    <location>
        <begin position="348"/>
        <end position="368"/>
    </location>
</feature>
<dbReference type="OrthoDB" id="2447941at2"/>
<dbReference type="PIRSF" id="PIRSF037259">
    <property type="entry name" value="EcsB_ABC"/>
    <property type="match status" value="1"/>
</dbReference>
<feature type="transmembrane region" description="Helical" evidence="1">
    <location>
        <begin position="374"/>
        <end position="393"/>
    </location>
</feature>
<evidence type="ECO:0000313" key="2">
    <source>
        <dbReference type="EMBL" id="RST59587.1"/>
    </source>
</evidence>
<dbReference type="AlphaFoldDB" id="A0A429X829"/>